<evidence type="ECO:0000313" key="6">
    <source>
        <dbReference type="Proteomes" id="UP001063166"/>
    </source>
</evidence>
<feature type="region of interest" description="Disordered" evidence="4">
    <location>
        <begin position="305"/>
        <end position="341"/>
    </location>
</feature>
<sequence length="709" mass="78114">MTEDAQPNERPLNRKGGTVPLVRATQAGKGALQRGRGYDLLTRNDHRPPNGPRTEAYPRVTSQNHSWYTDALKRARYDGPHTKRRRTFHESTTDSRSRPDVAATSPSPLVKPPSRPRKSAKRKAQHEPTELLVDLPPQCRKGAPDSRQLRKQWQIAHAEELSAKTGVPLRFGGYANDCARFVIDDNAATLPEEQHGPNTREERTSVLPPIQPVVPPGSDITMPNMNEEIIIVENVDDLEDTQSSLLALSPMRSEHESHPRQPTPLEFFEPPRQESPKAFEPLRVFKSGVLSLAPTEADAGATIRPAVPVGTESPPSHSPGDTVSRLGFLNDTSSLSQDPPEFAKGVATELPNTVMTSVLKPTSLSTVNARTSFNHEVATLEKPSGDESFRHKLAAFIQLPLSQSDKIRRILHLDTSSVVTVSMRGSLDVSDFLPLRGTLKTSKPGDSVDDACLLRAGNEHLLIFGQARNQDQLSWCHLSLDTSQNDALPLPRPWNAAKKGGVSAVASMMQDLQFATGGYDHVVHLWEVKHDFSTASATPLAIKHTSQVQALLAIQDSSHKLVSAGADCNVHFWDLSSERVVNTLRTSNAPYHLHPTASPFCTLLEVAHRELQFEVRDHRLVPECPVLRFGYNTDKVHGRFIKGATSSDLFACGSRDGSVRLWDLRNVELPAVTATTDPGQKLVQVVFEQSHLVVCSEGGRMTLLRYDRG</sequence>
<evidence type="ECO:0000256" key="2">
    <source>
        <dbReference type="ARBA" id="ARBA00022737"/>
    </source>
</evidence>
<protein>
    <submittedName>
        <fullName evidence="5">WD40 repeats containing protein</fullName>
    </submittedName>
</protein>
<keyword evidence="2" id="KW-0677">Repeat</keyword>
<feature type="compositionally biased region" description="Basic and acidic residues" evidence="4">
    <location>
        <begin position="71"/>
        <end position="81"/>
    </location>
</feature>
<dbReference type="PROSITE" id="PS00678">
    <property type="entry name" value="WD_REPEATS_1"/>
    <property type="match status" value="1"/>
</dbReference>
<dbReference type="EMBL" id="BRPK01000001">
    <property type="protein sequence ID" value="GLB33619.1"/>
    <property type="molecule type" value="Genomic_DNA"/>
</dbReference>
<gene>
    <name evidence="5" type="ORF">LshimejAT787_0105030</name>
</gene>
<feature type="region of interest" description="Disordered" evidence="4">
    <location>
        <begin position="1"/>
        <end position="145"/>
    </location>
</feature>
<feature type="compositionally biased region" description="Basic and acidic residues" evidence="4">
    <location>
        <begin position="88"/>
        <end position="99"/>
    </location>
</feature>
<dbReference type="OrthoDB" id="3045593at2759"/>
<comment type="caution">
    <text evidence="5">The sequence shown here is derived from an EMBL/GenBank/DDBJ whole genome shotgun (WGS) entry which is preliminary data.</text>
</comment>
<organism evidence="5 6">
    <name type="scientific">Lyophyllum shimeji</name>
    <name type="common">Hon-shimeji</name>
    <name type="synonym">Tricholoma shimeji</name>
    <dbReference type="NCBI Taxonomy" id="47721"/>
    <lineage>
        <taxon>Eukaryota</taxon>
        <taxon>Fungi</taxon>
        <taxon>Dikarya</taxon>
        <taxon>Basidiomycota</taxon>
        <taxon>Agaricomycotina</taxon>
        <taxon>Agaricomycetes</taxon>
        <taxon>Agaricomycetidae</taxon>
        <taxon>Agaricales</taxon>
        <taxon>Tricholomatineae</taxon>
        <taxon>Lyophyllaceae</taxon>
        <taxon>Lyophyllum</taxon>
    </lineage>
</organism>
<name>A0A9P3PDH3_LYOSH</name>
<dbReference type="Pfam" id="PF00400">
    <property type="entry name" value="WD40"/>
    <property type="match status" value="2"/>
</dbReference>
<dbReference type="AlphaFoldDB" id="A0A9P3PDH3"/>
<dbReference type="PROSITE" id="PS50082">
    <property type="entry name" value="WD_REPEATS_2"/>
    <property type="match status" value="2"/>
</dbReference>
<dbReference type="Gene3D" id="2.130.10.10">
    <property type="entry name" value="YVTN repeat-like/Quinoprotein amine dehydrogenase"/>
    <property type="match status" value="1"/>
</dbReference>
<feature type="repeat" description="WD" evidence="3">
    <location>
        <begin position="541"/>
        <end position="583"/>
    </location>
</feature>
<dbReference type="Proteomes" id="UP001063166">
    <property type="component" value="Unassembled WGS sequence"/>
</dbReference>
<evidence type="ECO:0000256" key="1">
    <source>
        <dbReference type="ARBA" id="ARBA00022574"/>
    </source>
</evidence>
<feature type="region of interest" description="Disordered" evidence="4">
    <location>
        <begin position="190"/>
        <end position="222"/>
    </location>
</feature>
<reference evidence="5" key="1">
    <citation type="submission" date="2022-07" db="EMBL/GenBank/DDBJ databases">
        <title>The genome of Lyophyllum shimeji provides insight into the initial evolution of ectomycorrhizal fungal genome.</title>
        <authorList>
            <person name="Kobayashi Y."/>
            <person name="Shibata T."/>
            <person name="Hirakawa H."/>
            <person name="Shigenobu S."/>
            <person name="Nishiyama T."/>
            <person name="Yamada A."/>
            <person name="Hasebe M."/>
            <person name="Kawaguchi M."/>
        </authorList>
    </citation>
    <scope>NUCLEOTIDE SEQUENCE</scope>
    <source>
        <strain evidence="5">AT787</strain>
    </source>
</reference>
<dbReference type="SUPFAM" id="SSF50978">
    <property type="entry name" value="WD40 repeat-like"/>
    <property type="match status" value="1"/>
</dbReference>
<feature type="compositionally biased region" description="Basic residues" evidence="4">
    <location>
        <begin position="114"/>
        <end position="124"/>
    </location>
</feature>
<proteinExistence type="predicted"/>
<evidence type="ECO:0000313" key="5">
    <source>
        <dbReference type="EMBL" id="GLB33619.1"/>
    </source>
</evidence>
<accession>A0A9P3PDH3</accession>
<dbReference type="SMART" id="SM00320">
    <property type="entry name" value="WD40"/>
    <property type="match status" value="3"/>
</dbReference>
<evidence type="ECO:0000256" key="4">
    <source>
        <dbReference type="SAM" id="MobiDB-lite"/>
    </source>
</evidence>
<feature type="compositionally biased region" description="Basic and acidic residues" evidence="4">
    <location>
        <begin position="192"/>
        <end position="204"/>
    </location>
</feature>
<evidence type="ECO:0000256" key="3">
    <source>
        <dbReference type="PROSITE-ProRule" id="PRU00221"/>
    </source>
</evidence>
<dbReference type="InterPro" id="IPR019775">
    <property type="entry name" value="WD40_repeat_CS"/>
</dbReference>
<dbReference type="InterPro" id="IPR001680">
    <property type="entry name" value="WD40_rpt"/>
</dbReference>
<dbReference type="PANTHER" id="PTHR47232:SF1">
    <property type="entry name" value="TRANSDUCIN FAMILY PROTEIN _ WD-40 REPEAT FAMILY PROTEIN"/>
    <property type="match status" value="1"/>
</dbReference>
<feature type="repeat" description="WD" evidence="3">
    <location>
        <begin position="646"/>
        <end position="672"/>
    </location>
</feature>
<keyword evidence="6" id="KW-1185">Reference proteome</keyword>
<dbReference type="InterPro" id="IPR015943">
    <property type="entry name" value="WD40/YVTN_repeat-like_dom_sf"/>
</dbReference>
<dbReference type="InterPro" id="IPR036322">
    <property type="entry name" value="WD40_repeat_dom_sf"/>
</dbReference>
<dbReference type="PANTHER" id="PTHR47232">
    <property type="entry name" value="TRANSDUCIN FAMILY PROTEIN / WD-40 REPEAT FAMILY PROTEIN"/>
    <property type="match status" value="1"/>
</dbReference>
<keyword evidence="1 3" id="KW-0853">WD repeat</keyword>